<comment type="function">
    <text evidence="13">Probable methyltransferase required to silence rDNA.</text>
</comment>
<evidence type="ECO:0000313" key="15">
    <source>
        <dbReference type="EMBL" id="JAV71025.1"/>
    </source>
</evidence>
<keyword evidence="11" id="KW-0804">Transcription</keyword>
<evidence type="ECO:0000313" key="16">
    <source>
        <dbReference type="EMBL" id="KAB0801889.1"/>
    </source>
</evidence>
<dbReference type="PANTHER" id="PTHR12787:SF0">
    <property type="entry name" value="RIBOSOMAL RNA-PROCESSING PROTEIN 8"/>
    <property type="match status" value="1"/>
</dbReference>
<dbReference type="GO" id="GO:0042149">
    <property type="term" value="P:cellular response to glucose starvation"/>
    <property type="evidence" value="ECO:0007669"/>
    <property type="project" value="TreeGrafter"/>
</dbReference>
<evidence type="ECO:0000256" key="8">
    <source>
        <dbReference type="ARBA" id="ARBA00022691"/>
    </source>
</evidence>
<accession>A0A1Y1LGE7</accession>
<evidence type="ECO:0000256" key="4">
    <source>
        <dbReference type="ARBA" id="ARBA00022491"/>
    </source>
</evidence>
<feature type="region of interest" description="Disordered" evidence="14">
    <location>
        <begin position="137"/>
        <end position="159"/>
    </location>
</feature>
<keyword evidence="5 13" id="KW-0698">rRNA processing</keyword>
<evidence type="ECO:0000256" key="2">
    <source>
        <dbReference type="ARBA" id="ARBA00006301"/>
    </source>
</evidence>
<reference evidence="16" key="3">
    <citation type="submission" date="2019-08" db="EMBL/GenBank/DDBJ databases">
        <authorList>
            <consortium name="Photinus pyralis genome working group"/>
            <person name="Fallon T.R."/>
            <person name="Sander Lower S.E."/>
            <person name="Weng J.-K."/>
        </authorList>
    </citation>
    <scope>NUCLEOTIDE SEQUENCE</scope>
    <source>
        <strain evidence="16">1611_PpyrPB1</strain>
        <tissue evidence="16">Whole body</tissue>
    </source>
</reference>
<dbReference type="GO" id="GO:0006364">
    <property type="term" value="P:rRNA processing"/>
    <property type="evidence" value="ECO:0007669"/>
    <property type="project" value="UniProtKB-UniRule"/>
</dbReference>
<dbReference type="Gene3D" id="1.10.10.2150">
    <property type="entry name" value="Ribosomal RNA-processing protein 8, N-terminal domain"/>
    <property type="match status" value="1"/>
</dbReference>
<keyword evidence="4" id="KW-0678">Repressor</keyword>
<dbReference type="InterPro" id="IPR029063">
    <property type="entry name" value="SAM-dependent_MTases_sf"/>
</dbReference>
<dbReference type="GO" id="GO:0005677">
    <property type="term" value="C:chromatin silencing complex"/>
    <property type="evidence" value="ECO:0007669"/>
    <property type="project" value="TreeGrafter"/>
</dbReference>
<dbReference type="InterPro" id="IPR042036">
    <property type="entry name" value="RRP8_N"/>
</dbReference>
<evidence type="ECO:0000256" key="11">
    <source>
        <dbReference type="ARBA" id="ARBA00023163"/>
    </source>
</evidence>
<dbReference type="Pfam" id="PF05148">
    <property type="entry name" value="Methyltransf_8"/>
    <property type="match status" value="1"/>
</dbReference>
<dbReference type="EMBL" id="GEZM01060381">
    <property type="protein sequence ID" value="JAV71025.1"/>
    <property type="molecule type" value="Transcribed_RNA"/>
</dbReference>
<evidence type="ECO:0000256" key="1">
    <source>
        <dbReference type="ARBA" id="ARBA00004604"/>
    </source>
</evidence>
<evidence type="ECO:0000256" key="10">
    <source>
        <dbReference type="ARBA" id="ARBA00023015"/>
    </source>
</evidence>
<evidence type="ECO:0000313" key="17">
    <source>
        <dbReference type="Proteomes" id="UP000327044"/>
    </source>
</evidence>
<evidence type="ECO:0000256" key="7">
    <source>
        <dbReference type="ARBA" id="ARBA00022679"/>
    </source>
</evidence>
<keyword evidence="6 13" id="KW-0489">Methyltransferase</keyword>
<keyword evidence="7 13" id="KW-0808">Transferase</keyword>
<keyword evidence="17" id="KW-1185">Reference proteome</keyword>
<dbReference type="FunFam" id="3.40.50.150:FF:000068">
    <property type="entry name" value="Ribosomal RNA-processing protein 8"/>
    <property type="match status" value="1"/>
</dbReference>
<dbReference type="FunFam" id="1.10.10.2150:FF:000001">
    <property type="entry name" value="Ribosomal RNA-processing protein 8"/>
    <property type="match status" value="1"/>
</dbReference>
<dbReference type="Gene3D" id="3.40.50.150">
    <property type="entry name" value="Vaccinia Virus protein VP39"/>
    <property type="match status" value="1"/>
</dbReference>
<dbReference type="InterPro" id="IPR007823">
    <property type="entry name" value="RRP8"/>
</dbReference>
<dbReference type="OrthoDB" id="10258825at2759"/>
<evidence type="ECO:0000256" key="5">
    <source>
        <dbReference type="ARBA" id="ARBA00022552"/>
    </source>
</evidence>
<dbReference type="InParanoid" id="A0A1Y1LGE7"/>
<protein>
    <recommendedName>
        <fullName evidence="3 13">Ribosomal RNA-processing protein 8</fullName>
        <ecNumber evidence="13">2.1.1.-</ecNumber>
    </recommendedName>
</protein>
<dbReference type="EC" id="2.1.1.-" evidence="13"/>
<dbReference type="GO" id="GO:0000183">
    <property type="term" value="P:rDNA heterochromatin formation"/>
    <property type="evidence" value="ECO:0007669"/>
    <property type="project" value="TreeGrafter"/>
</dbReference>
<evidence type="ECO:0000256" key="9">
    <source>
        <dbReference type="ARBA" id="ARBA00022853"/>
    </source>
</evidence>
<keyword evidence="10" id="KW-0805">Transcription regulation</keyword>
<evidence type="ECO:0000256" key="6">
    <source>
        <dbReference type="ARBA" id="ARBA00022603"/>
    </source>
</evidence>
<comment type="subcellular location">
    <subcellularLocation>
        <location evidence="1 13">Nucleus</location>
        <location evidence="1 13">Nucleolus</location>
    </subcellularLocation>
</comment>
<comment type="similarity">
    <text evidence="2 13">Belongs to the methyltransferase superfamily. RRP8 family.</text>
</comment>
<dbReference type="GO" id="GO:0008168">
    <property type="term" value="F:methyltransferase activity"/>
    <property type="evidence" value="ECO:0007669"/>
    <property type="project" value="UniProtKB-KW"/>
</dbReference>
<name>A0A1Y1LGE7_PHOPY</name>
<dbReference type="EMBL" id="VVIM01000002">
    <property type="protein sequence ID" value="KAB0801889.1"/>
    <property type="molecule type" value="Genomic_DNA"/>
</dbReference>
<dbReference type="SUPFAM" id="SSF53335">
    <property type="entry name" value="S-adenosyl-L-methionine-dependent methyltransferases"/>
    <property type="match status" value="1"/>
</dbReference>
<dbReference type="FunCoup" id="A0A1Y1LGE7">
    <property type="interactions" value="1489"/>
</dbReference>
<evidence type="ECO:0000256" key="13">
    <source>
        <dbReference type="RuleBase" id="RU365074"/>
    </source>
</evidence>
<dbReference type="GO" id="GO:0032259">
    <property type="term" value="P:methylation"/>
    <property type="evidence" value="ECO:0007669"/>
    <property type="project" value="UniProtKB-KW"/>
</dbReference>
<gene>
    <name evidence="16" type="ORF">PPYR_04075</name>
</gene>
<dbReference type="GO" id="GO:0005730">
    <property type="term" value="C:nucleolus"/>
    <property type="evidence" value="ECO:0007669"/>
    <property type="project" value="UniProtKB-SubCell"/>
</dbReference>
<evidence type="ECO:0000256" key="12">
    <source>
        <dbReference type="ARBA" id="ARBA00023242"/>
    </source>
</evidence>
<reference evidence="16 17" key="2">
    <citation type="journal article" date="2018" name="Elife">
        <title>Firefly genomes illuminate parallel origins of bioluminescence in beetles.</title>
        <authorList>
            <person name="Fallon T.R."/>
            <person name="Lower S.E."/>
            <person name="Chang C.H."/>
            <person name="Bessho-Uehara M."/>
            <person name="Martin G.J."/>
            <person name="Bewick A.J."/>
            <person name="Behringer M."/>
            <person name="Debat H.J."/>
            <person name="Wong I."/>
            <person name="Day J.C."/>
            <person name="Suvorov A."/>
            <person name="Silva C.J."/>
            <person name="Stanger-Hall K.F."/>
            <person name="Hall D.W."/>
            <person name="Schmitz R.J."/>
            <person name="Nelson D.R."/>
            <person name="Lewis S.M."/>
            <person name="Shigenobu S."/>
            <person name="Bybee S.M."/>
            <person name="Larracuente A.M."/>
            <person name="Oba Y."/>
            <person name="Weng J.K."/>
        </authorList>
    </citation>
    <scope>NUCLEOTIDE SEQUENCE [LARGE SCALE GENOMIC DNA]</scope>
    <source>
        <strain evidence="16">1611_PpyrPB1</strain>
        <tissue evidence="16">Whole body</tissue>
    </source>
</reference>
<dbReference type="GO" id="GO:0046015">
    <property type="term" value="P:regulation of transcription by glucose"/>
    <property type="evidence" value="ECO:0007669"/>
    <property type="project" value="TreeGrafter"/>
</dbReference>
<keyword evidence="8 13" id="KW-0949">S-adenosyl-L-methionine</keyword>
<sequence length="426" mass="48926">MEAFKIPEWECSYPSSAKTFNKKIKNIKSGRIEKVKNSKSTLKNGKTKKKIKLTNPKKKISNKNMSVTNVITRGITKKQTKCKPQMTAEKSANNILNKINHKHREINLNKKMTKKRKHSNSNDKNKCNAKLTSSKVSLKSTNETFSEETTSLTVKNKPRKNPVTHQTLFFNKSKRNKNLKKEPTQKATIAPKRPEIYRESLKKLSKLPLHERMVEKLKAARFRYLNEQMYTNTGKEAKQYFDGDINAYKAYHDGYRLQVSRWPINPIDIIISKVKKLDRKLVVADFGCGDAKLAKSVPHKVHSFDLVATDDTVTACDMAHVPLTNDSVDVIVFCLSLMGTNLKEYFMEAKRVLKNNGLLKIAEVESRFEDINSFISKLRSYGFVNKAKDLSHNLFCFLDFELNKSKSVKNENLPAITLKPCLYKKR</sequence>
<feature type="compositionally biased region" description="Low complexity" evidence="14">
    <location>
        <begin position="137"/>
        <end position="153"/>
    </location>
</feature>
<reference evidence="15" key="1">
    <citation type="journal article" date="2016" name="Sci. Rep.">
        <title>Molecular characterization of firefly nuptial gifts: a multi-omics approach sheds light on postcopulatory sexual selection.</title>
        <authorList>
            <person name="Al-Wathiqui N."/>
            <person name="Fallon T.R."/>
            <person name="South A."/>
            <person name="Weng J.K."/>
            <person name="Lewis S.M."/>
        </authorList>
    </citation>
    <scope>NUCLEOTIDE SEQUENCE</scope>
</reference>
<evidence type="ECO:0000256" key="3">
    <source>
        <dbReference type="ARBA" id="ARBA00020203"/>
    </source>
</evidence>
<keyword evidence="9" id="KW-0156">Chromatin regulator</keyword>
<dbReference type="GO" id="GO:0033553">
    <property type="term" value="C:rDNA heterochromatin"/>
    <property type="evidence" value="ECO:0007669"/>
    <property type="project" value="TreeGrafter"/>
</dbReference>
<organism evidence="15">
    <name type="scientific">Photinus pyralis</name>
    <name type="common">Common eastern firefly</name>
    <name type="synonym">Lampyris pyralis</name>
    <dbReference type="NCBI Taxonomy" id="7054"/>
    <lineage>
        <taxon>Eukaryota</taxon>
        <taxon>Metazoa</taxon>
        <taxon>Ecdysozoa</taxon>
        <taxon>Arthropoda</taxon>
        <taxon>Hexapoda</taxon>
        <taxon>Insecta</taxon>
        <taxon>Pterygota</taxon>
        <taxon>Neoptera</taxon>
        <taxon>Endopterygota</taxon>
        <taxon>Coleoptera</taxon>
        <taxon>Polyphaga</taxon>
        <taxon>Elateriformia</taxon>
        <taxon>Elateroidea</taxon>
        <taxon>Lampyridae</taxon>
        <taxon>Lampyrinae</taxon>
        <taxon>Photinus</taxon>
    </lineage>
</organism>
<evidence type="ECO:0000256" key="14">
    <source>
        <dbReference type="SAM" id="MobiDB-lite"/>
    </source>
</evidence>
<dbReference type="PANTHER" id="PTHR12787">
    <property type="entry name" value="RIBOSOMAL RNA-PROCESSING PROTEIN 8"/>
    <property type="match status" value="1"/>
</dbReference>
<dbReference type="Proteomes" id="UP000327044">
    <property type="component" value="Unassembled WGS sequence"/>
</dbReference>
<dbReference type="AlphaFoldDB" id="A0A1Y1LGE7"/>
<proteinExistence type="inferred from homology"/>
<keyword evidence="12 13" id="KW-0539">Nucleus</keyword>